<accession>A0ABS6FFP6</accession>
<dbReference type="RefSeq" id="WP_216633471.1">
    <property type="nucleotide sequence ID" value="NZ_JAHLQN010000001.1"/>
</dbReference>
<evidence type="ECO:0000313" key="2">
    <source>
        <dbReference type="Proteomes" id="UP000787672"/>
    </source>
</evidence>
<gene>
    <name evidence="1" type="ORF">KQI82_14890</name>
</gene>
<name>A0ABS6FFP6_9FIRM</name>
<proteinExistence type="predicted"/>
<protein>
    <submittedName>
        <fullName evidence="1">Uncharacterized protein</fullName>
    </submittedName>
</protein>
<evidence type="ECO:0000313" key="1">
    <source>
        <dbReference type="EMBL" id="MBU5628195.1"/>
    </source>
</evidence>
<keyword evidence="2" id="KW-1185">Reference proteome</keyword>
<comment type="caution">
    <text evidence="1">The sequence shown here is derived from an EMBL/GenBank/DDBJ whole genome shotgun (WGS) entry which is preliminary data.</text>
</comment>
<dbReference type="EMBL" id="JAHLQN010000001">
    <property type="protein sequence ID" value="MBU5628195.1"/>
    <property type="molecule type" value="Genomic_DNA"/>
</dbReference>
<sequence>MDMLLPAKKQRTVPYLLSRKESTTMTFAKTFGQRHVLRFLSSHIDLSGCRITAASPVGLRVTDGVHQLCLKSTDGCIQREDNPNSVAPEVIEVYGSTARRTAVTKRGELSRMPRRLTLQQTVELPESLLRHFLSHPQLSDVDVHRLVDTGSVDDEAYTSILLWFLAAGGDGHRLVFGGCDEIGVYMELTLWHNTPHAEFFQFYLSDYPCPVCTE</sequence>
<organism evidence="1 2">
    <name type="scientific">Dysosmobacter acutus</name>
    <dbReference type="NCBI Taxonomy" id="2841504"/>
    <lineage>
        <taxon>Bacteria</taxon>
        <taxon>Bacillati</taxon>
        <taxon>Bacillota</taxon>
        <taxon>Clostridia</taxon>
        <taxon>Eubacteriales</taxon>
        <taxon>Oscillospiraceae</taxon>
        <taxon>Dysosmobacter</taxon>
    </lineage>
</organism>
<dbReference type="Proteomes" id="UP000787672">
    <property type="component" value="Unassembled WGS sequence"/>
</dbReference>
<reference evidence="1 2" key="1">
    <citation type="submission" date="2021-06" db="EMBL/GenBank/DDBJ databases">
        <authorList>
            <person name="Sun Q."/>
            <person name="Li D."/>
        </authorList>
    </citation>
    <scope>NUCLEOTIDE SEQUENCE [LARGE SCALE GENOMIC DNA]</scope>
    <source>
        <strain evidence="1 2">MSJ-2</strain>
    </source>
</reference>